<evidence type="ECO:0000313" key="3">
    <source>
        <dbReference type="EMBL" id="KAK2177882.1"/>
    </source>
</evidence>
<keyword evidence="2" id="KW-0472">Membrane</keyword>
<protein>
    <recommendedName>
        <fullName evidence="5">Ion transport domain-containing protein</fullName>
    </recommendedName>
</protein>
<evidence type="ECO:0000256" key="2">
    <source>
        <dbReference type="SAM" id="Phobius"/>
    </source>
</evidence>
<dbReference type="GO" id="GO:0005886">
    <property type="term" value="C:plasma membrane"/>
    <property type="evidence" value="ECO:0007669"/>
    <property type="project" value="TreeGrafter"/>
</dbReference>
<feature type="transmembrane region" description="Helical" evidence="2">
    <location>
        <begin position="127"/>
        <end position="145"/>
    </location>
</feature>
<proteinExistence type="predicted"/>
<dbReference type="InterPro" id="IPR024862">
    <property type="entry name" value="TRPV"/>
</dbReference>
<dbReference type="EMBL" id="JAODUO010000574">
    <property type="protein sequence ID" value="KAK2177882.1"/>
    <property type="molecule type" value="Genomic_DNA"/>
</dbReference>
<sequence length="464" mass="53919">MTETYRQLLQLLPAATCKKLLLMDNACHLRPLELAAKMATLRLYNAILQTTGVYLVKTETHGPLTHKWYDLTEYEGFGVGTRREYSPIKFLLELEQSDLFSDECRALMSQAPTRQWVDAKMRISRPFLFAWFLVRISYICAFFLFENSEFSTSHRNDTIDSLNCGNAVFEMPYWAGMTTTLYVFTLSAMILLVDVTEAAYFLLHNGRWRRWRSEGVVSGRKAALHHNFYRVCQLVFVVMAMFRSTAWLFPATKIPLMSELSRITACLLLPWTLLYFVQLLPSIGYFTVIIQTMLRDMLNFMVIFVIILVPFSYVFHMMVNYYSEQGCIEAFGSLQRSLYSTFTVILNMIDFTSYRLQSPGLVYGLHLLFVFTATLLLVNFLISLMSNSVIEINEQRDVVMLLQRLSVAMVMETRVGRVLKGYYCRRQREHFACCDGRVYVVHHCTCYDERVKNNLTNLTPVTNR</sequence>
<dbReference type="PANTHER" id="PTHR10582:SF2">
    <property type="entry name" value="INACTIVE"/>
    <property type="match status" value="1"/>
</dbReference>
<dbReference type="AlphaFoldDB" id="A0AAD9KUQ5"/>
<evidence type="ECO:0000256" key="1">
    <source>
        <dbReference type="ARBA" id="ARBA00022737"/>
    </source>
</evidence>
<dbReference type="GO" id="GO:0098703">
    <property type="term" value="P:calcium ion import across plasma membrane"/>
    <property type="evidence" value="ECO:0007669"/>
    <property type="project" value="TreeGrafter"/>
</dbReference>
<feature type="transmembrane region" description="Helical" evidence="2">
    <location>
        <begin position="269"/>
        <end position="290"/>
    </location>
</feature>
<dbReference type="PANTHER" id="PTHR10582">
    <property type="entry name" value="TRANSIENT RECEPTOR POTENTIAL ION CHANNEL PROTEIN"/>
    <property type="match status" value="1"/>
</dbReference>
<gene>
    <name evidence="3" type="ORF">NP493_574g01037</name>
</gene>
<feature type="transmembrane region" description="Helical" evidence="2">
    <location>
        <begin position="361"/>
        <end position="382"/>
    </location>
</feature>
<keyword evidence="1" id="KW-0677">Repeat</keyword>
<evidence type="ECO:0008006" key="5">
    <source>
        <dbReference type="Google" id="ProtNLM"/>
    </source>
</evidence>
<dbReference type="Proteomes" id="UP001209878">
    <property type="component" value="Unassembled WGS sequence"/>
</dbReference>
<organism evidence="3 4">
    <name type="scientific">Ridgeia piscesae</name>
    <name type="common">Tubeworm</name>
    <dbReference type="NCBI Taxonomy" id="27915"/>
    <lineage>
        <taxon>Eukaryota</taxon>
        <taxon>Metazoa</taxon>
        <taxon>Spiralia</taxon>
        <taxon>Lophotrochozoa</taxon>
        <taxon>Annelida</taxon>
        <taxon>Polychaeta</taxon>
        <taxon>Sedentaria</taxon>
        <taxon>Canalipalpata</taxon>
        <taxon>Sabellida</taxon>
        <taxon>Siboglinidae</taxon>
        <taxon>Ridgeia</taxon>
    </lineage>
</organism>
<feature type="transmembrane region" description="Helical" evidence="2">
    <location>
        <begin position="228"/>
        <end position="249"/>
    </location>
</feature>
<keyword evidence="2" id="KW-0812">Transmembrane</keyword>
<comment type="caution">
    <text evidence="3">The sequence shown here is derived from an EMBL/GenBank/DDBJ whole genome shotgun (WGS) entry which is preliminary data.</text>
</comment>
<dbReference type="GO" id="GO:0005216">
    <property type="term" value="F:monoatomic ion channel activity"/>
    <property type="evidence" value="ECO:0007669"/>
    <property type="project" value="InterPro"/>
</dbReference>
<accession>A0AAD9KUQ5</accession>
<name>A0AAD9KUQ5_RIDPI</name>
<reference evidence="3" key="1">
    <citation type="journal article" date="2023" name="Mol. Biol. Evol.">
        <title>Third-Generation Sequencing Reveals the Adaptive Role of the Epigenome in Three Deep-Sea Polychaetes.</title>
        <authorList>
            <person name="Perez M."/>
            <person name="Aroh O."/>
            <person name="Sun Y."/>
            <person name="Lan Y."/>
            <person name="Juniper S.K."/>
            <person name="Young C.R."/>
            <person name="Angers B."/>
            <person name="Qian P.Y."/>
        </authorList>
    </citation>
    <scope>NUCLEOTIDE SEQUENCE</scope>
    <source>
        <strain evidence="3">R07B-5</strain>
    </source>
</reference>
<evidence type="ECO:0000313" key="4">
    <source>
        <dbReference type="Proteomes" id="UP001209878"/>
    </source>
</evidence>
<keyword evidence="4" id="KW-1185">Reference proteome</keyword>
<feature type="transmembrane region" description="Helical" evidence="2">
    <location>
        <begin position="181"/>
        <end position="203"/>
    </location>
</feature>
<feature type="transmembrane region" description="Helical" evidence="2">
    <location>
        <begin position="297"/>
        <end position="315"/>
    </location>
</feature>
<keyword evidence="2" id="KW-1133">Transmembrane helix</keyword>